<feature type="signal peptide" evidence="1">
    <location>
        <begin position="1"/>
        <end position="21"/>
    </location>
</feature>
<evidence type="ECO:0008006" key="4">
    <source>
        <dbReference type="Google" id="ProtNLM"/>
    </source>
</evidence>
<dbReference type="Proteomes" id="UP000177583">
    <property type="component" value="Unassembled WGS sequence"/>
</dbReference>
<dbReference type="Gene3D" id="2.40.160.60">
    <property type="entry name" value="Outer membrane protein transport protein (OMPP1/FadL/TodX)"/>
    <property type="match status" value="1"/>
</dbReference>
<evidence type="ECO:0000313" key="2">
    <source>
        <dbReference type="EMBL" id="OGH02153.1"/>
    </source>
</evidence>
<protein>
    <recommendedName>
        <fullName evidence="4">Autotransporter domain-containing protein</fullName>
    </recommendedName>
</protein>
<evidence type="ECO:0000256" key="1">
    <source>
        <dbReference type="SAM" id="SignalP"/>
    </source>
</evidence>
<evidence type="ECO:0000313" key="3">
    <source>
        <dbReference type="Proteomes" id="UP000177583"/>
    </source>
</evidence>
<reference evidence="2 3" key="1">
    <citation type="journal article" date="2016" name="Nat. Commun.">
        <title>Thousands of microbial genomes shed light on interconnected biogeochemical processes in an aquifer system.</title>
        <authorList>
            <person name="Anantharaman K."/>
            <person name="Brown C.T."/>
            <person name="Hug L.A."/>
            <person name="Sharon I."/>
            <person name="Castelle C.J."/>
            <person name="Probst A.J."/>
            <person name="Thomas B.C."/>
            <person name="Singh A."/>
            <person name="Wilkins M.J."/>
            <person name="Karaoz U."/>
            <person name="Brodie E.L."/>
            <person name="Williams K.H."/>
            <person name="Hubbard S.S."/>
            <person name="Banfield J.F."/>
        </authorList>
    </citation>
    <scope>NUCLEOTIDE SEQUENCE [LARGE SCALE GENOMIC DNA]</scope>
</reference>
<dbReference type="EMBL" id="MFNF01000024">
    <property type="protein sequence ID" value="OGH02153.1"/>
    <property type="molecule type" value="Genomic_DNA"/>
</dbReference>
<gene>
    <name evidence="2" type="ORF">A2557_05200</name>
</gene>
<proteinExistence type="predicted"/>
<feature type="chain" id="PRO_5009524845" description="Autotransporter domain-containing protein" evidence="1">
    <location>
        <begin position="22"/>
        <end position="356"/>
    </location>
</feature>
<name>A0A1F6GVF0_9PROT</name>
<comment type="caution">
    <text evidence="2">The sequence shown here is derived from an EMBL/GenBank/DDBJ whole genome shotgun (WGS) entry which is preliminary data.</text>
</comment>
<sequence length="356" mass="38443">MVKKIWSPLLGLCLCALQAHGAEYYQGLRSPRALAMGNTGVAAANDSYALSYNPAVLANTKKWWVDYAAWTVEGSNGLTALDVLPSIAQLTYPYVQETGLAEASRASFLLKADPHIRATAGLNFVAHLADEGLAVGANYLREVTIQGLNSNTVLYQRNDRITQTGFSLPLGQGSLILGVGFRQIDRRDASSDGTAVPSFPSTYQQGRAYDVGLLWRMANAARVTWGLVVQNYGSMDIGTTKAAEPQEVHGGVNLSLEFGIFKLVPTLDIRGLQTTRERENRIHAGVELGLFPNETGGNWLSLRAGSNEGYATSGAELNLANHGMILGASRYYEEIGTSTAKQQSSERILAYFSLGF</sequence>
<dbReference type="AlphaFoldDB" id="A0A1F6GVF0"/>
<accession>A0A1F6GVF0</accession>
<keyword evidence="1" id="KW-0732">Signal</keyword>
<organism evidence="2 3">
    <name type="scientific">Candidatus Lambdaproteobacteria bacterium RIFOXYD2_FULL_56_26</name>
    <dbReference type="NCBI Taxonomy" id="1817773"/>
    <lineage>
        <taxon>Bacteria</taxon>
        <taxon>Pseudomonadati</taxon>
        <taxon>Pseudomonadota</taxon>
        <taxon>Candidatus Lambdaproteobacteria</taxon>
    </lineage>
</organism>